<feature type="compositionally biased region" description="Basic and acidic residues" evidence="5">
    <location>
        <begin position="346"/>
        <end position="356"/>
    </location>
</feature>
<dbReference type="EMBL" id="ML121546">
    <property type="protein sequence ID" value="RPB23483.1"/>
    <property type="molecule type" value="Genomic_DNA"/>
</dbReference>
<gene>
    <name evidence="7" type="ORF">L211DRAFT_825338</name>
</gene>
<protein>
    <recommendedName>
        <fullName evidence="6">HSF-type DNA-binding domain-containing protein</fullName>
    </recommendedName>
</protein>
<feature type="compositionally biased region" description="Pro residues" evidence="5">
    <location>
        <begin position="312"/>
        <end position="330"/>
    </location>
</feature>
<evidence type="ECO:0000259" key="6">
    <source>
        <dbReference type="PROSITE" id="PS00434"/>
    </source>
</evidence>
<evidence type="ECO:0000256" key="2">
    <source>
        <dbReference type="ARBA" id="ARBA00023125"/>
    </source>
</evidence>
<evidence type="ECO:0000313" key="7">
    <source>
        <dbReference type="EMBL" id="RPB23483.1"/>
    </source>
</evidence>
<dbReference type="PRINTS" id="PR00056">
    <property type="entry name" value="HSFDOMAIN"/>
</dbReference>
<evidence type="ECO:0000256" key="4">
    <source>
        <dbReference type="RuleBase" id="RU004020"/>
    </source>
</evidence>
<dbReference type="Gene3D" id="1.10.10.10">
    <property type="entry name" value="Winged helix-like DNA-binding domain superfamily/Winged helix DNA-binding domain"/>
    <property type="match status" value="1"/>
</dbReference>
<feature type="compositionally biased region" description="Polar residues" evidence="5">
    <location>
        <begin position="439"/>
        <end position="458"/>
    </location>
</feature>
<evidence type="ECO:0000256" key="5">
    <source>
        <dbReference type="SAM" id="MobiDB-lite"/>
    </source>
</evidence>
<dbReference type="GO" id="GO:0043565">
    <property type="term" value="F:sequence-specific DNA binding"/>
    <property type="evidence" value="ECO:0007669"/>
    <property type="project" value="InterPro"/>
</dbReference>
<dbReference type="OrthoDB" id="60033at2759"/>
<dbReference type="InterPro" id="IPR036390">
    <property type="entry name" value="WH_DNA-bd_sf"/>
</dbReference>
<dbReference type="AlphaFoldDB" id="A0A3N4LKM1"/>
<evidence type="ECO:0000256" key="3">
    <source>
        <dbReference type="ARBA" id="ARBA00023242"/>
    </source>
</evidence>
<organism evidence="7 8">
    <name type="scientific">Terfezia boudieri ATCC MYA-4762</name>
    <dbReference type="NCBI Taxonomy" id="1051890"/>
    <lineage>
        <taxon>Eukaryota</taxon>
        <taxon>Fungi</taxon>
        <taxon>Dikarya</taxon>
        <taxon>Ascomycota</taxon>
        <taxon>Pezizomycotina</taxon>
        <taxon>Pezizomycetes</taxon>
        <taxon>Pezizales</taxon>
        <taxon>Pezizaceae</taxon>
        <taxon>Terfezia</taxon>
    </lineage>
</organism>
<feature type="region of interest" description="Disordered" evidence="5">
    <location>
        <begin position="261"/>
        <end position="478"/>
    </location>
</feature>
<dbReference type="SUPFAM" id="SSF46785">
    <property type="entry name" value="Winged helix' DNA-binding domain"/>
    <property type="match status" value="1"/>
</dbReference>
<keyword evidence="3" id="KW-0539">Nucleus</keyword>
<dbReference type="InParanoid" id="A0A3N4LKM1"/>
<evidence type="ECO:0000256" key="1">
    <source>
        <dbReference type="ARBA" id="ARBA00004123"/>
    </source>
</evidence>
<dbReference type="PROSITE" id="PS00434">
    <property type="entry name" value="HSF_DOMAIN"/>
    <property type="match status" value="1"/>
</dbReference>
<dbReference type="InterPro" id="IPR000232">
    <property type="entry name" value="HSF_DNA-bd"/>
</dbReference>
<reference evidence="7 8" key="1">
    <citation type="journal article" date="2018" name="Nat. Ecol. Evol.">
        <title>Pezizomycetes genomes reveal the molecular basis of ectomycorrhizal truffle lifestyle.</title>
        <authorList>
            <person name="Murat C."/>
            <person name="Payen T."/>
            <person name="Noel B."/>
            <person name="Kuo A."/>
            <person name="Morin E."/>
            <person name="Chen J."/>
            <person name="Kohler A."/>
            <person name="Krizsan K."/>
            <person name="Balestrini R."/>
            <person name="Da Silva C."/>
            <person name="Montanini B."/>
            <person name="Hainaut M."/>
            <person name="Levati E."/>
            <person name="Barry K.W."/>
            <person name="Belfiori B."/>
            <person name="Cichocki N."/>
            <person name="Clum A."/>
            <person name="Dockter R.B."/>
            <person name="Fauchery L."/>
            <person name="Guy J."/>
            <person name="Iotti M."/>
            <person name="Le Tacon F."/>
            <person name="Lindquist E.A."/>
            <person name="Lipzen A."/>
            <person name="Malagnac F."/>
            <person name="Mello A."/>
            <person name="Molinier V."/>
            <person name="Miyauchi S."/>
            <person name="Poulain J."/>
            <person name="Riccioni C."/>
            <person name="Rubini A."/>
            <person name="Sitrit Y."/>
            <person name="Splivallo R."/>
            <person name="Traeger S."/>
            <person name="Wang M."/>
            <person name="Zifcakova L."/>
            <person name="Wipf D."/>
            <person name="Zambonelli A."/>
            <person name="Paolocci F."/>
            <person name="Nowrousian M."/>
            <person name="Ottonello S."/>
            <person name="Baldrian P."/>
            <person name="Spatafora J.W."/>
            <person name="Henrissat B."/>
            <person name="Nagy L.G."/>
            <person name="Aury J.M."/>
            <person name="Wincker P."/>
            <person name="Grigoriev I.V."/>
            <person name="Bonfante P."/>
            <person name="Martin F.M."/>
        </authorList>
    </citation>
    <scope>NUCLEOTIDE SEQUENCE [LARGE SCALE GENOMIC DNA]</scope>
    <source>
        <strain evidence="7 8">ATCC MYA-4762</strain>
    </source>
</reference>
<feature type="domain" description="HSF-type DNA-binding" evidence="6">
    <location>
        <begin position="64"/>
        <end position="88"/>
    </location>
</feature>
<sequence>MGNTGPPVGVGLGGTSIQQPKVQTAFIHKLYNMLEDANIQHLISWSPSNESFVVSPTSEFSKVLSQYFKHTNVSSFVRQLNMYGFHKVNDVFHNGSPDAALWEFKHGNGNFKRGDLVGLREIKRRASRHALIHRDSFSGPKNGASSSPGTPGEQNNDSIESRLLALEHSLYDMSNRLARSEEQNSHLAHRCHTYLEGLTRCHQWTVDLSQFVINICPRDVPIIREIQAMQKEVERHTKLMEEPHEFHMRDRQPIFASSIESAPLSPRQRPIEEEPRSSFLSAGRSSGLFRPPAPPHLSPLPPRRYGSFSGAPPSPGTRPAQPPQPQPSQPLPAFQSPPSHLSRRHTSADIRLHGWKPEVSPFHPSNSLGSHWPPSPPNRATNVHDNPRETLAAYELNKRPSYSTHTTPPPPPHGGLTENGWTFNNPKYPPRNETGPPTRRSSMASSSVHALLNPSSEMNGGDRDDVDPLEDRKRKRVA</sequence>
<feature type="compositionally biased region" description="Pro residues" evidence="5">
    <location>
        <begin position="291"/>
        <end position="302"/>
    </location>
</feature>
<dbReference type="GO" id="GO:0003700">
    <property type="term" value="F:DNA-binding transcription factor activity"/>
    <property type="evidence" value="ECO:0007669"/>
    <property type="project" value="InterPro"/>
</dbReference>
<comment type="subcellular location">
    <subcellularLocation>
        <location evidence="1">Nucleus</location>
    </subcellularLocation>
</comment>
<comment type="similarity">
    <text evidence="4">Belongs to the HSF family.</text>
</comment>
<dbReference type="PANTHER" id="PTHR10015:SF396">
    <property type="entry name" value="FLOCCULATION SUPPRESSION PROTEIN"/>
    <property type="match status" value="1"/>
</dbReference>
<dbReference type="PANTHER" id="PTHR10015">
    <property type="entry name" value="HEAT SHOCK TRANSCRIPTION FACTOR"/>
    <property type="match status" value="1"/>
</dbReference>
<feature type="compositionally biased region" description="Polar residues" evidence="5">
    <location>
        <begin position="143"/>
        <end position="157"/>
    </location>
</feature>
<keyword evidence="2" id="KW-0238">DNA-binding</keyword>
<dbReference type="Pfam" id="PF00447">
    <property type="entry name" value="HSF_DNA-bind"/>
    <property type="match status" value="1"/>
</dbReference>
<accession>A0A3N4LKM1</accession>
<name>A0A3N4LKM1_9PEZI</name>
<dbReference type="FunFam" id="1.10.10.10:FF:000229">
    <property type="entry name" value="HSF-type DNA-binding domain protein"/>
    <property type="match status" value="1"/>
</dbReference>
<dbReference type="STRING" id="1051890.A0A3N4LKM1"/>
<dbReference type="Proteomes" id="UP000267821">
    <property type="component" value="Unassembled WGS sequence"/>
</dbReference>
<feature type="region of interest" description="Disordered" evidence="5">
    <location>
        <begin position="133"/>
        <end position="157"/>
    </location>
</feature>
<keyword evidence="8" id="KW-1185">Reference proteome</keyword>
<evidence type="ECO:0000313" key="8">
    <source>
        <dbReference type="Proteomes" id="UP000267821"/>
    </source>
</evidence>
<dbReference type="SMART" id="SM00415">
    <property type="entry name" value="HSF"/>
    <property type="match status" value="1"/>
</dbReference>
<dbReference type="GO" id="GO:0005634">
    <property type="term" value="C:nucleus"/>
    <property type="evidence" value="ECO:0007669"/>
    <property type="project" value="UniProtKB-SubCell"/>
</dbReference>
<proteinExistence type="inferred from homology"/>
<dbReference type="InterPro" id="IPR036388">
    <property type="entry name" value="WH-like_DNA-bd_sf"/>
</dbReference>